<protein>
    <submittedName>
        <fullName evidence="1">Uncharacterized protein</fullName>
    </submittedName>
</protein>
<dbReference type="AlphaFoldDB" id="M5TRW0"/>
<evidence type="ECO:0000313" key="1">
    <source>
        <dbReference type="EMBL" id="EMI51895.1"/>
    </source>
</evidence>
<name>M5TRW0_9BACT</name>
<organism evidence="1 2">
    <name type="scientific">Rhodopirellula sallentina SM41</name>
    <dbReference type="NCBI Taxonomy" id="1263870"/>
    <lineage>
        <taxon>Bacteria</taxon>
        <taxon>Pseudomonadati</taxon>
        <taxon>Planctomycetota</taxon>
        <taxon>Planctomycetia</taxon>
        <taxon>Pirellulales</taxon>
        <taxon>Pirellulaceae</taxon>
        <taxon>Rhodopirellula</taxon>
    </lineage>
</organism>
<dbReference type="Proteomes" id="UP000011885">
    <property type="component" value="Unassembled WGS sequence"/>
</dbReference>
<dbReference type="PATRIC" id="fig|1263870.3.peg.7076"/>
<dbReference type="EMBL" id="ANOH01000468">
    <property type="protein sequence ID" value="EMI51895.1"/>
    <property type="molecule type" value="Genomic_DNA"/>
</dbReference>
<comment type="caution">
    <text evidence="1">The sequence shown here is derived from an EMBL/GenBank/DDBJ whole genome shotgun (WGS) entry which is preliminary data.</text>
</comment>
<proteinExistence type="predicted"/>
<gene>
    <name evidence="1" type="ORF">RSSM_06667</name>
</gene>
<evidence type="ECO:0000313" key="2">
    <source>
        <dbReference type="Proteomes" id="UP000011885"/>
    </source>
</evidence>
<sequence length="145" mass="16230">MTAQYPHEIENRHPTVTFGDLYLYQAIRATQLQYHDYDGQPIAFALPVERLANAPMCSALWAGYIDRFVLNADGTLDHIGYAHLAGINDDASFSFDLQDGTERVTGDFFLEFRTDFFGSHTYVPFVGAHIVTDIAAWIVVKPPGT</sequence>
<reference evidence="1 2" key="1">
    <citation type="journal article" date="2013" name="Mar. Genomics">
        <title>Expression of sulfatases in Rhodopirellula baltica and the diversity of sulfatases in the genus Rhodopirellula.</title>
        <authorList>
            <person name="Wegner C.E."/>
            <person name="Richter-Heitmann T."/>
            <person name="Klindworth A."/>
            <person name="Klockow C."/>
            <person name="Richter M."/>
            <person name="Achstetter T."/>
            <person name="Glockner F.O."/>
            <person name="Harder J."/>
        </authorList>
    </citation>
    <scope>NUCLEOTIDE SEQUENCE [LARGE SCALE GENOMIC DNA]</scope>
    <source>
        <strain evidence="1 2">SM41</strain>
    </source>
</reference>
<accession>M5TRW0</accession>
<keyword evidence="2" id="KW-1185">Reference proteome</keyword>